<dbReference type="Proteomes" id="UP001521116">
    <property type="component" value="Unassembled WGS sequence"/>
</dbReference>
<sequence length="159" mass="17362">MFTKATSTLLVALSALQHTALAAPANVTVEARGLGPIDLPEGKDVAVSFSCNGQADWSATKDTVAAGTCIKIPNGGAADAEFSYDTSVYASVSLGFYVRDDCEQLDYGWFKNIWYAYRGNTFTYLRGACIGSTDKWVEDGDYPKWNSFQIAYKKAEDMY</sequence>
<proteinExistence type="predicted"/>
<name>A0ABR3SGH7_9PEZI</name>
<evidence type="ECO:0008006" key="4">
    <source>
        <dbReference type="Google" id="ProtNLM"/>
    </source>
</evidence>
<comment type="caution">
    <text evidence="2">The sequence shown here is derived from an EMBL/GenBank/DDBJ whole genome shotgun (WGS) entry which is preliminary data.</text>
</comment>
<gene>
    <name evidence="2" type="ORF">SLS56_009909</name>
</gene>
<keyword evidence="1" id="KW-0732">Signal</keyword>
<keyword evidence="3" id="KW-1185">Reference proteome</keyword>
<feature type="chain" id="PRO_5046813169" description="AA1-like domain-containing protein" evidence="1">
    <location>
        <begin position="23"/>
        <end position="159"/>
    </location>
</feature>
<accession>A0ABR3SGH7</accession>
<reference evidence="2 3" key="1">
    <citation type="submission" date="2024-02" db="EMBL/GenBank/DDBJ databases">
        <title>De novo assembly and annotation of 12 fungi associated with fruit tree decline syndrome in Ontario, Canada.</title>
        <authorList>
            <person name="Sulman M."/>
            <person name="Ellouze W."/>
            <person name="Ilyukhin E."/>
        </authorList>
    </citation>
    <scope>NUCLEOTIDE SEQUENCE [LARGE SCALE GENOMIC DNA]</scope>
    <source>
        <strain evidence="2 3">M1-105</strain>
    </source>
</reference>
<evidence type="ECO:0000313" key="2">
    <source>
        <dbReference type="EMBL" id="KAL1619942.1"/>
    </source>
</evidence>
<evidence type="ECO:0000313" key="3">
    <source>
        <dbReference type="Proteomes" id="UP001521116"/>
    </source>
</evidence>
<organism evidence="2 3">
    <name type="scientific">Neofusicoccum ribis</name>
    <dbReference type="NCBI Taxonomy" id="45134"/>
    <lineage>
        <taxon>Eukaryota</taxon>
        <taxon>Fungi</taxon>
        <taxon>Dikarya</taxon>
        <taxon>Ascomycota</taxon>
        <taxon>Pezizomycotina</taxon>
        <taxon>Dothideomycetes</taxon>
        <taxon>Dothideomycetes incertae sedis</taxon>
        <taxon>Botryosphaeriales</taxon>
        <taxon>Botryosphaeriaceae</taxon>
        <taxon>Neofusicoccum</taxon>
    </lineage>
</organism>
<dbReference type="EMBL" id="JAJVDC020000179">
    <property type="protein sequence ID" value="KAL1619942.1"/>
    <property type="molecule type" value="Genomic_DNA"/>
</dbReference>
<evidence type="ECO:0000256" key="1">
    <source>
        <dbReference type="SAM" id="SignalP"/>
    </source>
</evidence>
<protein>
    <recommendedName>
        <fullName evidence="4">AA1-like domain-containing protein</fullName>
    </recommendedName>
</protein>
<feature type="signal peptide" evidence="1">
    <location>
        <begin position="1"/>
        <end position="22"/>
    </location>
</feature>